<evidence type="ECO:0000313" key="3">
    <source>
        <dbReference type="EMBL" id="GGJ56642.1"/>
    </source>
</evidence>
<dbReference type="CDD" id="cd05233">
    <property type="entry name" value="SDR_c"/>
    <property type="match status" value="1"/>
</dbReference>
<dbReference type="AlphaFoldDB" id="A0A917LDD8"/>
<comment type="caution">
    <text evidence="3">The sequence shown here is derived from an EMBL/GenBank/DDBJ whole genome shotgun (WGS) entry which is preliminary data.</text>
</comment>
<gene>
    <name evidence="3" type="ORF">GCM10012282_62160</name>
</gene>
<dbReference type="PANTHER" id="PTHR43669">
    <property type="entry name" value="5-KETO-D-GLUCONATE 5-REDUCTASE"/>
    <property type="match status" value="1"/>
</dbReference>
<dbReference type="InterPro" id="IPR002347">
    <property type="entry name" value="SDR_fam"/>
</dbReference>
<dbReference type="EMBL" id="BMMU01000026">
    <property type="protein sequence ID" value="GGJ56642.1"/>
    <property type="molecule type" value="Genomic_DNA"/>
</dbReference>
<evidence type="ECO:0000256" key="1">
    <source>
        <dbReference type="ARBA" id="ARBA00006484"/>
    </source>
</evidence>
<protein>
    <submittedName>
        <fullName evidence="3">Uncharacterized protein</fullName>
    </submittedName>
</protein>
<dbReference type="Pfam" id="PF00106">
    <property type="entry name" value="adh_short"/>
    <property type="match status" value="1"/>
</dbReference>
<evidence type="ECO:0000313" key="4">
    <source>
        <dbReference type="Proteomes" id="UP000625682"/>
    </source>
</evidence>
<reference evidence="3" key="2">
    <citation type="submission" date="2020-09" db="EMBL/GenBank/DDBJ databases">
        <authorList>
            <person name="Sun Q."/>
            <person name="Zhou Y."/>
        </authorList>
    </citation>
    <scope>NUCLEOTIDE SEQUENCE</scope>
    <source>
        <strain evidence="3">CGMCC 4.7272</strain>
    </source>
</reference>
<dbReference type="InterPro" id="IPR036291">
    <property type="entry name" value="NAD(P)-bd_dom_sf"/>
</dbReference>
<keyword evidence="2" id="KW-0560">Oxidoreductase</keyword>
<dbReference type="Proteomes" id="UP000625682">
    <property type="component" value="Unassembled WGS sequence"/>
</dbReference>
<evidence type="ECO:0000256" key="2">
    <source>
        <dbReference type="ARBA" id="ARBA00023002"/>
    </source>
</evidence>
<keyword evidence="4" id="KW-1185">Reference proteome</keyword>
<sequence>MTPTGRFDGYGALDTGAARGIGAATVRRRAEEDARVLVTDVDSDAAERAATALRELGLADEAFGCDVADRASVEAAVGHTVASFGSLGVLADNAYGWRPDAPLWWPPAGVPSWASVR</sequence>
<dbReference type="SUPFAM" id="SSF51735">
    <property type="entry name" value="NAD(P)-binding Rossmann-fold domains"/>
    <property type="match status" value="1"/>
</dbReference>
<name>A0A917LDD8_9ACTN</name>
<comment type="similarity">
    <text evidence="1">Belongs to the short-chain dehydrogenases/reductases (SDR) family.</text>
</comment>
<dbReference type="Gene3D" id="3.40.50.720">
    <property type="entry name" value="NAD(P)-binding Rossmann-like Domain"/>
    <property type="match status" value="1"/>
</dbReference>
<dbReference type="GO" id="GO:0016491">
    <property type="term" value="F:oxidoreductase activity"/>
    <property type="evidence" value="ECO:0007669"/>
    <property type="project" value="UniProtKB-KW"/>
</dbReference>
<accession>A0A917LDD8</accession>
<dbReference type="PANTHER" id="PTHR43669:SF14">
    <property type="entry name" value="OXIDOREDUCTASE"/>
    <property type="match status" value="1"/>
</dbReference>
<proteinExistence type="inferred from homology"/>
<organism evidence="3 4">
    <name type="scientific">Streptomyces lacrimifluminis</name>
    <dbReference type="NCBI Taxonomy" id="1500077"/>
    <lineage>
        <taxon>Bacteria</taxon>
        <taxon>Bacillati</taxon>
        <taxon>Actinomycetota</taxon>
        <taxon>Actinomycetes</taxon>
        <taxon>Kitasatosporales</taxon>
        <taxon>Streptomycetaceae</taxon>
        <taxon>Streptomyces</taxon>
    </lineage>
</organism>
<reference evidence="3" key="1">
    <citation type="journal article" date="2014" name="Int. J. Syst. Evol. Microbiol.">
        <title>Complete genome sequence of Corynebacterium casei LMG S-19264T (=DSM 44701T), isolated from a smear-ripened cheese.</title>
        <authorList>
            <consortium name="US DOE Joint Genome Institute (JGI-PGF)"/>
            <person name="Walter F."/>
            <person name="Albersmeier A."/>
            <person name="Kalinowski J."/>
            <person name="Ruckert C."/>
        </authorList>
    </citation>
    <scope>NUCLEOTIDE SEQUENCE</scope>
    <source>
        <strain evidence="3">CGMCC 4.7272</strain>
    </source>
</reference>